<comment type="caution">
    <text evidence="2">The sequence shown here is derived from an EMBL/GenBank/DDBJ whole genome shotgun (WGS) entry which is preliminary data.</text>
</comment>
<dbReference type="EMBL" id="JBHSCR010000007">
    <property type="protein sequence ID" value="MFC4348346.1"/>
    <property type="molecule type" value="Genomic_DNA"/>
</dbReference>
<feature type="region of interest" description="Disordered" evidence="1">
    <location>
        <begin position="41"/>
        <end position="61"/>
    </location>
</feature>
<organism evidence="2 3">
    <name type="scientific">Kordiimonas lipolytica</name>
    <dbReference type="NCBI Taxonomy" id="1662421"/>
    <lineage>
        <taxon>Bacteria</taxon>
        <taxon>Pseudomonadati</taxon>
        <taxon>Pseudomonadota</taxon>
        <taxon>Alphaproteobacteria</taxon>
        <taxon>Kordiimonadales</taxon>
        <taxon>Kordiimonadaceae</taxon>
        <taxon>Kordiimonas</taxon>
    </lineage>
</organism>
<evidence type="ECO:0000313" key="3">
    <source>
        <dbReference type="Proteomes" id="UP001595776"/>
    </source>
</evidence>
<sequence>MPGFEHLIILLLFILIGGLGMAAMQDGASVMWRFLSKKLPKAPRPRVQPQSRIPDPLFFQR</sequence>
<accession>A0ABV8UBW6</accession>
<evidence type="ECO:0000256" key="1">
    <source>
        <dbReference type="SAM" id="MobiDB-lite"/>
    </source>
</evidence>
<dbReference type="RefSeq" id="WP_068145619.1">
    <property type="nucleotide sequence ID" value="NZ_JBHSCR010000007.1"/>
</dbReference>
<dbReference type="Proteomes" id="UP001595776">
    <property type="component" value="Unassembled WGS sequence"/>
</dbReference>
<reference evidence="3" key="1">
    <citation type="journal article" date="2019" name="Int. J. Syst. Evol. Microbiol.">
        <title>The Global Catalogue of Microorganisms (GCM) 10K type strain sequencing project: providing services to taxonomists for standard genome sequencing and annotation.</title>
        <authorList>
            <consortium name="The Broad Institute Genomics Platform"/>
            <consortium name="The Broad Institute Genome Sequencing Center for Infectious Disease"/>
            <person name="Wu L."/>
            <person name="Ma J."/>
        </authorList>
    </citation>
    <scope>NUCLEOTIDE SEQUENCE [LARGE SCALE GENOMIC DNA]</scope>
    <source>
        <strain evidence="3">CGMCC 1.15304</strain>
    </source>
</reference>
<proteinExistence type="predicted"/>
<keyword evidence="3" id="KW-1185">Reference proteome</keyword>
<gene>
    <name evidence="2" type="ORF">ACFO5Q_10855</name>
</gene>
<evidence type="ECO:0000313" key="2">
    <source>
        <dbReference type="EMBL" id="MFC4348346.1"/>
    </source>
</evidence>
<protein>
    <submittedName>
        <fullName evidence="2">Uncharacterized protein</fullName>
    </submittedName>
</protein>
<name>A0ABV8UBW6_9PROT</name>